<dbReference type="OrthoDB" id="439917at2759"/>
<dbReference type="PANTHER" id="PTHR46967">
    <property type="entry name" value="INSULIN-LIKE GROWTH FACTOR BINDING PROTEIN,N-TERMINAL"/>
    <property type="match status" value="1"/>
</dbReference>
<feature type="signal peptide" evidence="1">
    <location>
        <begin position="1"/>
        <end position="18"/>
    </location>
</feature>
<sequence>MSRATLVALFTIFAICSAQPSAPGNTVNFTNLHSKRHSMCSPGTYSSNGSAPCTDCPAGSYSKENGAKSCIPARAGYFCPTPGMNMEYSCAAGTYNGVAGSTSCSPCPPGHQCPSGSLAKPQPCSPGRFSPGGNVVTCSPCPVGSFNNAHGSTGCCACCAGHFNSQPGNTNCQTCPNQTPYSSPGTTSQGGCSSKKGMYVPEPTCIQKVTDSCPTAQAFPSAAINSKRDIHRRRCLKPGQKACPLYSVAIGRSSSKLRGYDCIDINNDLESCGGCVDRSLDGERSSDGGRDCSAIPNVDTVRCEARKCVIESCRPGSVKSVDGEHCILTSTLRIQE</sequence>
<keyword evidence="5" id="KW-1185">Reference proteome</keyword>
<evidence type="ECO:0000313" key="4">
    <source>
        <dbReference type="EMBL" id="KAF9457148.1"/>
    </source>
</evidence>
<dbReference type="AlphaFoldDB" id="A0A9P6CDL9"/>
<evidence type="ECO:0000259" key="3">
    <source>
        <dbReference type="Pfam" id="PF21671"/>
    </source>
</evidence>
<evidence type="ECO:0000259" key="2">
    <source>
        <dbReference type="Pfam" id="PF07699"/>
    </source>
</evidence>
<dbReference type="EMBL" id="MU150385">
    <property type="protein sequence ID" value="KAF9457148.1"/>
    <property type="molecule type" value="Genomic_DNA"/>
</dbReference>
<dbReference type="Pfam" id="PF21671">
    <property type="entry name" value="CPL1-like"/>
    <property type="match status" value="1"/>
</dbReference>
<dbReference type="InterPro" id="IPR048661">
    <property type="entry name" value="CPL1-like"/>
</dbReference>
<evidence type="ECO:0000313" key="5">
    <source>
        <dbReference type="Proteomes" id="UP000807353"/>
    </source>
</evidence>
<name>A0A9P6CDL9_9AGAR</name>
<evidence type="ECO:0008006" key="6">
    <source>
        <dbReference type="Google" id="ProtNLM"/>
    </source>
</evidence>
<feature type="chain" id="PRO_5040128552" description="Tyrosine-protein kinase ephrin type A/B receptor-like domain-containing protein" evidence="1">
    <location>
        <begin position="19"/>
        <end position="336"/>
    </location>
</feature>
<feature type="domain" description="Tyrosine-protein kinase ephrin type A/B receptor-like" evidence="2">
    <location>
        <begin position="43"/>
        <end position="72"/>
    </location>
</feature>
<dbReference type="Gene3D" id="2.10.50.10">
    <property type="entry name" value="Tumor Necrosis Factor Receptor, subunit A, domain 2"/>
    <property type="match status" value="2"/>
</dbReference>
<proteinExistence type="predicted"/>
<reference evidence="4" key="1">
    <citation type="submission" date="2020-11" db="EMBL/GenBank/DDBJ databases">
        <authorList>
            <consortium name="DOE Joint Genome Institute"/>
            <person name="Ahrendt S."/>
            <person name="Riley R."/>
            <person name="Andreopoulos W."/>
            <person name="Labutti K."/>
            <person name="Pangilinan J."/>
            <person name="Ruiz-Duenas F.J."/>
            <person name="Barrasa J.M."/>
            <person name="Sanchez-Garcia M."/>
            <person name="Camarero S."/>
            <person name="Miyauchi S."/>
            <person name="Serrano A."/>
            <person name="Linde D."/>
            <person name="Babiker R."/>
            <person name="Drula E."/>
            <person name="Ayuso-Fernandez I."/>
            <person name="Pacheco R."/>
            <person name="Padilla G."/>
            <person name="Ferreira P."/>
            <person name="Barriuso J."/>
            <person name="Kellner H."/>
            <person name="Castanera R."/>
            <person name="Alfaro M."/>
            <person name="Ramirez L."/>
            <person name="Pisabarro A.G."/>
            <person name="Kuo A."/>
            <person name="Tritt A."/>
            <person name="Lipzen A."/>
            <person name="He G."/>
            <person name="Yan M."/>
            <person name="Ng V."/>
            <person name="Cullen D."/>
            <person name="Martin F."/>
            <person name="Rosso M.-N."/>
            <person name="Henrissat B."/>
            <person name="Hibbett D."/>
            <person name="Martinez A.T."/>
            <person name="Grigoriev I.V."/>
        </authorList>
    </citation>
    <scope>NUCLEOTIDE SEQUENCE</scope>
    <source>
        <strain evidence="4">CBS 247.69</strain>
    </source>
</reference>
<dbReference type="Proteomes" id="UP000807353">
    <property type="component" value="Unassembled WGS sequence"/>
</dbReference>
<protein>
    <recommendedName>
        <fullName evidence="6">Tyrosine-protein kinase ephrin type A/B receptor-like domain-containing protein</fullName>
    </recommendedName>
</protein>
<accession>A0A9P6CDL9</accession>
<dbReference type="InterPro" id="IPR011641">
    <property type="entry name" value="Tyr-kin_ephrin_A/B_rcpt-like"/>
</dbReference>
<keyword evidence="1" id="KW-0732">Signal</keyword>
<dbReference type="SUPFAM" id="SSF57184">
    <property type="entry name" value="Growth factor receptor domain"/>
    <property type="match status" value="1"/>
</dbReference>
<dbReference type="InterPro" id="IPR009030">
    <property type="entry name" value="Growth_fac_rcpt_cys_sf"/>
</dbReference>
<organism evidence="4 5">
    <name type="scientific">Collybia nuda</name>
    <dbReference type="NCBI Taxonomy" id="64659"/>
    <lineage>
        <taxon>Eukaryota</taxon>
        <taxon>Fungi</taxon>
        <taxon>Dikarya</taxon>
        <taxon>Basidiomycota</taxon>
        <taxon>Agaricomycotina</taxon>
        <taxon>Agaricomycetes</taxon>
        <taxon>Agaricomycetidae</taxon>
        <taxon>Agaricales</taxon>
        <taxon>Tricholomatineae</taxon>
        <taxon>Clitocybaceae</taxon>
        <taxon>Collybia</taxon>
    </lineage>
</organism>
<dbReference type="Pfam" id="PF07699">
    <property type="entry name" value="Ephrin_rec_like"/>
    <property type="match status" value="1"/>
</dbReference>
<feature type="domain" description="Protein CPL1-like" evidence="3">
    <location>
        <begin position="260"/>
        <end position="327"/>
    </location>
</feature>
<dbReference type="SMART" id="SM01411">
    <property type="entry name" value="Ephrin_rec_like"/>
    <property type="match status" value="3"/>
</dbReference>
<comment type="caution">
    <text evidence="4">The sequence shown here is derived from an EMBL/GenBank/DDBJ whole genome shotgun (WGS) entry which is preliminary data.</text>
</comment>
<gene>
    <name evidence="4" type="ORF">BDZ94DRAFT_264697</name>
</gene>
<dbReference type="PANTHER" id="PTHR46967:SF2">
    <property type="entry name" value="SUSHI, VON WILLEBRAND FACTOR TYPE A, EGF AND PENTRAXIN DOMAIN-CONTAINING PROTEIN 1-LIKE"/>
    <property type="match status" value="1"/>
</dbReference>
<evidence type="ECO:0000256" key="1">
    <source>
        <dbReference type="SAM" id="SignalP"/>
    </source>
</evidence>